<proteinExistence type="predicted"/>
<sequence>LLFDKVDLLNGVNNDYVPTYLYSLGSDHLHFLTGSQQQQSLVNYWIYQRFTRVHSTMSIDQFEIDQNSCHTILKRSLIASYTSNNPWTLFLFNSNTDTNEDVAPSRLNKILPFFSSTAATTTPTPSIATNDDNLLTTTTTISLPSRISLEQS</sequence>
<gene>
    <name evidence="1" type="ORF">OKA104_LOCUS52892</name>
</gene>
<evidence type="ECO:0000313" key="1">
    <source>
        <dbReference type="EMBL" id="CAF4427616.1"/>
    </source>
</evidence>
<accession>A0A820QWK3</accession>
<feature type="non-terminal residue" evidence="1">
    <location>
        <position position="1"/>
    </location>
</feature>
<evidence type="ECO:0000313" key="2">
    <source>
        <dbReference type="Proteomes" id="UP000663881"/>
    </source>
</evidence>
<feature type="non-terminal residue" evidence="1">
    <location>
        <position position="152"/>
    </location>
</feature>
<protein>
    <submittedName>
        <fullName evidence="1">Uncharacterized protein</fullName>
    </submittedName>
</protein>
<name>A0A820QWK3_9BILA</name>
<dbReference type="EMBL" id="CAJOAY010031714">
    <property type="protein sequence ID" value="CAF4427616.1"/>
    <property type="molecule type" value="Genomic_DNA"/>
</dbReference>
<organism evidence="1 2">
    <name type="scientific">Adineta steineri</name>
    <dbReference type="NCBI Taxonomy" id="433720"/>
    <lineage>
        <taxon>Eukaryota</taxon>
        <taxon>Metazoa</taxon>
        <taxon>Spiralia</taxon>
        <taxon>Gnathifera</taxon>
        <taxon>Rotifera</taxon>
        <taxon>Eurotatoria</taxon>
        <taxon>Bdelloidea</taxon>
        <taxon>Adinetida</taxon>
        <taxon>Adinetidae</taxon>
        <taxon>Adineta</taxon>
    </lineage>
</organism>
<reference evidence="1" key="1">
    <citation type="submission" date="2021-02" db="EMBL/GenBank/DDBJ databases">
        <authorList>
            <person name="Nowell W R."/>
        </authorList>
    </citation>
    <scope>NUCLEOTIDE SEQUENCE</scope>
</reference>
<dbReference type="Proteomes" id="UP000663881">
    <property type="component" value="Unassembled WGS sequence"/>
</dbReference>
<comment type="caution">
    <text evidence="1">The sequence shown here is derived from an EMBL/GenBank/DDBJ whole genome shotgun (WGS) entry which is preliminary data.</text>
</comment>
<dbReference type="AlphaFoldDB" id="A0A820QWK3"/>